<sequence>MLARNPRWIQERVPQYVPPPSILYPALQHVFKTFGSAIDLKTRAPLFNKLALQKANSVLELAKQRYLSDIDGVQMYEKTTIDKYGLQKYICLQGTNKVEGGPHADIYRKFGGLH</sequence>
<proteinExistence type="predicted"/>
<comment type="caution">
    <text evidence="1">The sequence shown here is derived from an EMBL/GenBank/DDBJ whole genome shotgun (WGS) entry which is preliminary data.</text>
</comment>
<evidence type="ECO:0000313" key="2">
    <source>
        <dbReference type="Proteomes" id="UP001498398"/>
    </source>
</evidence>
<organism evidence="1 2">
    <name type="scientific">Marasmiellus scandens</name>
    <dbReference type="NCBI Taxonomy" id="2682957"/>
    <lineage>
        <taxon>Eukaryota</taxon>
        <taxon>Fungi</taxon>
        <taxon>Dikarya</taxon>
        <taxon>Basidiomycota</taxon>
        <taxon>Agaricomycotina</taxon>
        <taxon>Agaricomycetes</taxon>
        <taxon>Agaricomycetidae</taxon>
        <taxon>Agaricales</taxon>
        <taxon>Marasmiineae</taxon>
        <taxon>Omphalotaceae</taxon>
        <taxon>Marasmiellus</taxon>
    </lineage>
</organism>
<reference evidence="1 2" key="1">
    <citation type="submission" date="2024-01" db="EMBL/GenBank/DDBJ databases">
        <title>A draft genome for the cacao thread blight pathogen Marasmiellus scandens.</title>
        <authorList>
            <person name="Baruah I.K."/>
            <person name="Leung J."/>
            <person name="Bukari Y."/>
            <person name="Amoako-Attah I."/>
            <person name="Meinhardt L.W."/>
            <person name="Bailey B.A."/>
            <person name="Cohen S.P."/>
        </authorList>
    </citation>
    <scope>NUCLEOTIDE SEQUENCE [LARGE SCALE GENOMIC DNA]</scope>
    <source>
        <strain evidence="1 2">GH-19</strain>
    </source>
</reference>
<accession>A0ABR1IXF9</accession>
<gene>
    <name evidence="1" type="ORF">VKT23_015587</name>
</gene>
<protein>
    <submittedName>
        <fullName evidence="1">Uncharacterized protein</fullName>
    </submittedName>
</protein>
<evidence type="ECO:0000313" key="1">
    <source>
        <dbReference type="EMBL" id="KAK7443807.1"/>
    </source>
</evidence>
<dbReference type="EMBL" id="JBANRG010000053">
    <property type="protein sequence ID" value="KAK7443807.1"/>
    <property type="molecule type" value="Genomic_DNA"/>
</dbReference>
<feature type="non-terminal residue" evidence="1">
    <location>
        <position position="114"/>
    </location>
</feature>
<keyword evidence="2" id="KW-1185">Reference proteome</keyword>
<name>A0ABR1IXF9_9AGAR</name>
<dbReference type="Proteomes" id="UP001498398">
    <property type="component" value="Unassembled WGS sequence"/>
</dbReference>